<sequence length="256" mass="29373">MEYIWLKEVDSTQKEIKRILKESKESVTKTRAESKRAKSQKETKTKSQIDSQAQCKESGTTPSQKISQAKSKDICVIAQTQMAGVGSRGSLWENAKDSLMFSFTFSYPPKDLPKQSLAIYLGFVFKEVLSSLGSRVWLKYPNDLYVENSKVGGVLVEIYDSHIICGIGLNFQSVKFGSLDISPDKHEVLEKYFKILQKPPTWKQIFRKYRLEFYRNFSFCFHFQGEQVSLKEAILREDGALEVGGRIIYNLERYGV</sequence>
<dbReference type="eggNOG" id="COG0340">
    <property type="taxonomic scope" value="Bacteria"/>
</dbReference>
<dbReference type="Gene3D" id="3.30.930.10">
    <property type="entry name" value="Bira Bifunctional Protein, Domain 2"/>
    <property type="match status" value="1"/>
</dbReference>
<feature type="region of interest" description="Disordered" evidence="2">
    <location>
        <begin position="23"/>
        <end position="66"/>
    </location>
</feature>
<gene>
    <name evidence="4" type="ORF">HMPREF2086_00622</name>
</gene>
<dbReference type="GO" id="GO:0005737">
    <property type="term" value="C:cytoplasm"/>
    <property type="evidence" value="ECO:0007669"/>
    <property type="project" value="TreeGrafter"/>
</dbReference>
<dbReference type="NCBIfam" id="NF006294">
    <property type="entry name" value="PRK08477.1"/>
    <property type="match status" value="1"/>
</dbReference>
<evidence type="ECO:0000256" key="2">
    <source>
        <dbReference type="SAM" id="MobiDB-lite"/>
    </source>
</evidence>
<dbReference type="Pfam" id="PF03099">
    <property type="entry name" value="BPL_LplA_LipB"/>
    <property type="match status" value="1"/>
</dbReference>
<dbReference type="HOGENOM" id="CLU_094917_0_0_7"/>
<dbReference type="STRING" id="1357400.HMPREF2086_00622"/>
<keyword evidence="1 4" id="KW-0436">Ligase</keyword>
<evidence type="ECO:0000313" key="4">
    <source>
        <dbReference type="EMBL" id="ETD23876.1"/>
    </source>
</evidence>
<feature type="compositionally biased region" description="Basic and acidic residues" evidence="2">
    <location>
        <begin position="23"/>
        <end position="47"/>
    </location>
</feature>
<dbReference type="GO" id="GO:0004077">
    <property type="term" value="F:biotin--[biotin carboxyl-carrier protein] ligase activity"/>
    <property type="evidence" value="ECO:0007669"/>
    <property type="project" value="InterPro"/>
</dbReference>
<evidence type="ECO:0000259" key="3">
    <source>
        <dbReference type="Pfam" id="PF03099"/>
    </source>
</evidence>
<dbReference type="EMBL" id="AZJI01000004">
    <property type="protein sequence ID" value="ETD23876.1"/>
    <property type="molecule type" value="Genomic_DNA"/>
</dbReference>
<feature type="compositionally biased region" description="Polar residues" evidence="2">
    <location>
        <begin position="48"/>
        <end position="66"/>
    </location>
</feature>
<dbReference type="InterPro" id="IPR045864">
    <property type="entry name" value="aa-tRNA-synth_II/BPL/LPL"/>
</dbReference>
<dbReference type="RefSeq" id="WP_023927347.1">
    <property type="nucleotide sequence ID" value="NZ_KI669454.1"/>
</dbReference>
<name>V8CAV9_9HELI</name>
<reference evidence="4 5" key="1">
    <citation type="journal article" date="2014" name="Genome Announc.">
        <title>Draft genome sequences of six enterohepatic helicobacter species isolated from humans and one from rhesus macaques.</title>
        <authorList>
            <person name="Shen Z."/>
            <person name="Sheh A."/>
            <person name="Young S.K."/>
            <person name="Abouelliel A."/>
            <person name="Ward D.V."/>
            <person name="Earl A.M."/>
            <person name="Fox J.G."/>
        </authorList>
    </citation>
    <scope>NUCLEOTIDE SEQUENCE [LARGE SCALE GENOMIC DNA]</scope>
    <source>
        <strain evidence="4 5">MIT 99-5501</strain>
    </source>
</reference>
<dbReference type="SUPFAM" id="SSF55681">
    <property type="entry name" value="Class II aaRS and biotin synthetases"/>
    <property type="match status" value="1"/>
</dbReference>
<keyword evidence="5" id="KW-1185">Reference proteome</keyword>
<dbReference type="InterPro" id="IPR004408">
    <property type="entry name" value="Biotin_CoA_COase_ligase"/>
</dbReference>
<dbReference type="Proteomes" id="UP000018731">
    <property type="component" value="Unassembled WGS sequence"/>
</dbReference>
<dbReference type="PANTHER" id="PTHR12835">
    <property type="entry name" value="BIOTIN PROTEIN LIGASE"/>
    <property type="match status" value="1"/>
</dbReference>
<dbReference type="InterPro" id="IPR004143">
    <property type="entry name" value="BPL_LPL_catalytic"/>
</dbReference>
<proteinExistence type="predicted"/>
<protein>
    <submittedName>
        <fullName evidence="4">Biotin-[acetyl-CoA-carboxylase] ligase</fullName>
    </submittedName>
</protein>
<dbReference type="OrthoDB" id="9807064at2"/>
<dbReference type="PATRIC" id="fig|1357400.3.peg.855"/>
<dbReference type="AlphaFoldDB" id="V8CAV9"/>
<evidence type="ECO:0000313" key="5">
    <source>
        <dbReference type="Proteomes" id="UP000018731"/>
    </source>
</evidence>
<feature type="domain" description="BPL/LPL catalytic" evidence="3">
    <location>
        <begin position="67"/>
        <end position="170"/>
    </location>
</feature>
<dbReference type="NCBIfam" id="TIGR00121">
    <property type="entry name" value="birA_ligase"/>
    <property type="match status" value="1"/>
</dbReference>
<organism evidence="4 5">
    <name type="scientific">Helicobacter macacae MIT 99-5501</name>
    <dbReference type="NCBI Taxonomy" id="1357400"/>
    <lineage>
        <taxon>Bacteria</taxon>
        <taxon>Pseudomonadati</taxon>
        <taxon>Campylobacterota</taxon>
        <taxon>Epsilonproteobacteria</taxon>
        <taxon>Campylobacterales</taxon>
        <taxon>Helicobacteraceae</taxon>
        <taxon>Helicobacter</taxon>
    </lineage>
</organism>
<evidence type="ECO:0000256" key="1">
    <source>
        <dbReference type="ARBA" id="ARBA00022598"/>
    </source>
</evidence>
<comment type="caution">
    <text evidence="4">The sequence shown here is derived from an EMBL/GenBank/DDBJ whole genome shotgun (WGS) entry which is preliminary data.</text>
</comment>
<accession>V8CAV9</accession>
<dbReference type="PANTHER" id="PTHR12835:SF5">
    <property type="entry name" value="BIOTIN--PROTEIN LIGASE"/>
    <property type="match status" value="1"/>
</dbReference>